<evidence type="ECO:0000313" key="1">
    <source>
        <dbReference type="EMBL" id="KAJ2988287.1"/>
    </source>
</evidence>
<evidence type="ECO:0000313" key="2">
    <source>
        <dbReference type="Proteomes" id="UP001143856"/>
    </source>
</evidence>
<dbReference type="EMBL" id="JAPDGR010000669">
    <property type="protein sequence ID" value="KAJ2988287.1"/>
    <property type="molecule type" value="Genomic_DNA"/>
</dbReference>
<comment type="caution">
    <text evidence="1">The sequence shown here is derived from an EMBL/GenBank/DDBJ whole genome shotgun (WGS) entry which is preliminary data.</text>
</comment>
<keyword evidence="2" id="KW-1185">Reference proteome</keyword>
<sequence>MMSQVPDGHDKHDEFDEEKNRGRSTLPADLCSPPARLCRRTTSEERDTVFMNIGKVSLKFLLLYQSACESVRSVSVGCAAAVLVANPSTAPGKSPKIAVEFEPLTTSGPLLASSQDAYWDDVSWRLEFYFSSLLEWQAKLSLARWPRRFEETDDLVGVGARICSSLICLAENEINQINPVICKIVRQLESLVGKGKELRLSSHTSETEFSETTGIPLATTNTDESDLRLRNLDAIHNCIKYLERLLRVAEKALASRGRFQSSLNNGSRRLPRTKQVPHLISSGMRKSRLSGGQSIVSGFKRAHFDEQEEMEKFSRQRIKRQTSSTSATREKDSLWENGSSRIYQRSLFERLKKLSILHGLWENSRSDQNMDSSTAVTPRYVTVFISTEVRSVTQFILDGFKLKKDEPMRDSSMGDIVDTMSERFSKCQLVDDNFPDSVAWDLLNHMCDEYRLILKKEKTPDLFPGFLDAYTVMESSLAFLESLLNWRIHARMDYDSLARAQLPIIQRCLLDRLLEALSKLPTQLKNAGPCMTLEPDEVRCAVKTLDQFIQRVTSIEIGRFFGTEWKRLQQPLEEVLMELNELSDDLVRKAPLRIGENGERDVLSVPDLISLPPLHLLFHFTHEWEQLDMSWRDPVNLLNFFVSELASKFMLTNAQVERRDGLAETLKIDQDDETSI</sequence>
<proteinExistence type="predicted"/>
<dbReference type="Proteomes" id="UP001143856">
    <property type="component" value="Unassembled WGS sequence"/>
</dbReference>
<gene>
    <name evidence="1" type="ORF">NUW58_g4060</name>
</gene>
<reference evidence="1" key="1">
    <citation type="submission" date="2022-10" db="EMBL/GenBank/DDBJ databases">
        <title>Genome Sequence of Xylaria curta.</title>
        <authorList>
            <person name="Buettner E."/>
        </authorList>
    </citation>
    <scope>NUCLEOTIDE SEQUENCE</scope>
    <source>
        <strain evidence="1">Babe10</strain>
    </source>
</reference>
<organism evidence="1 2">
    <name type="scientific">Xylaria curta</name>
    <dbReference type="NCBI Taxonomy" id="42375"/>
    <lineage>
        <taxon>Eukaryota</taxon>
        <taxon>Fungi</taxon>
        <taxon>Dikarya</taxon>
        <taxon>Ascomycota</taxon>
        <taxon>Pezizomycotina</taxon>
        <taxon>Sordariomycetes</taxon>
        <taxon>Xylariomycetidae</taxon>
        <taxon>Xylariales</taxon>
        <taxon>Xylariaceae</taxon>
        <taxon>Xylaria</taxon>
    </lineage>
</organism>
<protein>
    <submittedName>
        <fullName evidence="1">Uncharacterized protein</fullName>
    </submittedName>
</protein>
<accession>A0ACC1P824</accession>
<name>A0ACC1P824_9PEZI</name>